<reference evidence="1 2" key="1">
    <citation type="journal article" date="2018" name="J. Allergy Clin. Immunol.">
        <title>High-quality assembly of Dermatophagoides pteronyssinus genome and transcriptome reveals a wide range of novel allergens.</title>
        <authorList>
            <person name="Liu X.Y."/>
            <person name="Yang K.Y."/>
            <person name="Wang M.Q."/>
            <person name="Kwok J.S."/>
            <person name="Zeng X."/>
            <person name="Yang Z."/>
            <person name="Xiao X.J."/>
            <person name="Lau C.P."/>
            <person name="Li Y."/>
            <person name="Huang Z.M."/>
            <person name="Ba J.G."/>
            <person name="Yim A.K."/>
            <person name="Ouyang C.Y."/>
            <person name="Ngai S.M."/>
            <person name="Chan T.F."/>
            <person name="Leung E.L."/>
            <person name="Liu L."/>
            <person name="Liu Z.G."/>
            <person name="Tsui S.K."/>
        </authorList>
    </citation>
    <scope>NUCLEOTIDE SEQUENCE [LARGE SCALE GENOMIC DNA]</scope>
    <source>
        <strain evidence="1">Derp</strain>
    </source>
</reference>
<proteinExistence type="predicted"/>
<protein>
    <submittedName>
        <fullName evidence="1">Uncharacterized protein</fullName>
    </submittedName>
</protein>
<dbReference type="Proteomes" id="UP000887458">
    <property type="component" value="Unassembled WGS sequence"/>
</dbReference>
<dbReference type="EMBL" id="NJHN03000054">
    <property type="protein sequence ID" value="KAH9419911.1"/>
    <property type="molecule type" value="Genomic_DNA"/>
</dbReference>
<sequence>MVDDLSTTMEKNIYNQLGIQQQQKKMVKNISSKMKDNKGMYVARQLHQQQQQQQKSFFLKYCQK</sequence>
<evidence type="ECO:0000313" key="2">
    <source>
        <dbReference type="Proteomes" id="UP000887458"/>
    </source>
</evidence>
<gene>
    <name evidence="1" type="ORF">DERP_001744</name>
</gene>
<organism evidence="1 2">
    <name type="scientific">Dermatophagoides pteronyssinus</name>
    <name type="common">European house dust mite</name>
    <dbReference type="NCBI Taxonomy" id="6956"/>
    <lineage>
        <taxon>Eukaryota</taxon>
        <taxon>Metazoa</taxon>
        <taxon>Ecdysozoa</taxon>
        <taxon>Arthropoda</taxon>
        <taxon>Chelicerata</taxon>
        <taxon>Arachnida</taxon>
        <taxon>Acari</taxon>
        <taxon>Acariformes</taxon>
        <taxon>Sarcoptiformes</taxon>
        <taxon>Astigmata</taxon>
        <taxon>Psoroptidia</taxon>
        <taxon>Analgoidea</taxon>
        <taxon>Pyroglyphidae</taxon>
        <taxon>Dermatophagoidinae</taxon>
        <taxon>Dermatophagoides</taxon>
    </lineage>
</organism>
<keyword evidence="2" id="KW-1185">Reference proteome</keyword>
<reference evidence="1 2" key="2">
    <citation type="journal article" date="2022" name="Mol. Biol. Evol.">
        <title>Comparative Genomics Reveals Insights into the Divergent Evolution of Astigmatic Mites and Household Pest Adaptations.</title>
        <authorList>
            <person name="Xiong Q."/>
            <person name="Wan A.T."/>
            <person name="Liu X."/>
            <person name="Fung C.S."/>
            <person name="Xiao X."/>
            <person name="Malainual N."/>
            <person name="Hou J."/>
            <person name="Wang L."/>
            <person name="Wang M."/>
            <person name="Yang K.Y."/>
            <person name="Cui Y."/>
            <person name="Leung E.L."/>
            <person name="Nong W."/>
            <person name="Shin S.K."/>
            <person name="Au S.W."/>
            <person name="Jeong K.Y."/>
            <person name="Chew F.T."/>
            <person name="Hui J.H."/>
            <person name="Leung T.F."/>
            <person name="Tungtrongchitr A."/>
            <person name="Zhong N."/>
            <person name="Liu Z."/>
            <person name="Tsui S.K."/>
        </authorList>
    </citation>
    <scope>NUCLEOTIDE SEQUENCE [LARGE SCALE GENOMIC DNA]</scope>
    <source>
        <strain evidence="1">Derp</strain>
    </source>
</reference>
<comment type="caution">
    <text evidence="1">The sequence shown here is derived from an EMBL/GenBank/DDBJ whole genome shotgun (WGS) entry which is preliminary data.</text>
</comment>
<accession>A0ABQ8JBD7</accession>
<evidence type="ECO:0000313" key="1">
    <source>
        <dbReference type="EMBL" id="KAH9419911.1"/>
    </source>
</evidence>
<name>A0ABQ8JBD7_DERPT</name>